<dbReference type="STRING" id="1250539.Ga0080574_TMP4128"/>
<organism evidence="4 5">
    <name type="scientific">Salipiger abyssi</name>
    <dbReference type="NCBI Taxonomy" id="1250539"/>
    <lineage>
        <taxon>Bacteria</taxon>
        <taxon>Pseudomonadati</taxon>
        <taxon>Pseudomonadota</taxon>
        <taxon>Alphaproteobacteria</taxon>
        <taxon>Rhodobacterales</taxon>
        <taxon>Roseobacteraceae</taxon>
        <taxon>Salipiger</taxon>
    </lineage>
</organism>
<keyword evidence="1" id="KW-0663">Pyridoxal phosphate</keyword>
<dbReference type="Gene3D" id="3.90.1150.10">
    <property type="entry name" value="Aspartate Aminotransferase, domain 1"/>
    <property type="match status" value="1"/>
</dbReference>
<dbReference type="InterPro" id="IPR000192">
    <property type="entry name" value="Aminotrans_V_dom"/>
</dbReference>
<dbReference type="AlphaFoldDB" id="A0A1P8UYI9"/>
<evidence type="ECO:0000256" key="2">
    <source>
        <dbReference type="SAM" id="MobiDB-lite"/>
    </source>
</evidence>
<dbReference type="EMBL" id="CP015093">
    <property type="protein sequence ID" value="APZ54462.1"/>
    <property type="molecule type" value="Genomic_DNA"/>
</dbReference>
<gene>
    <name evidence="4" type="ORF">Ga0080574_TMP4128</name>
</gene>
<evidence type="ECO:0000256" key="1">
    <source>
        <dbReference type="ARBA" id="ARBA00022898"/>
    </source>
</evidence>
<protein>
    <submittedName>
        <fullName evidence="4">Selenocysteine lyase</fullName>
    </submittedName>
</protein>
<dbReference type="InterPro" id="IPR015422">
    <property type="entry name" value="PyrdxlP-dep_Trfase_small"/>
</dbReference>
<dbReference type="SUPFAM" id="SSF53383">
    <property type="entry name" value="PLP-dependent transferases"/>
    <property type="match status" value="1"/>
</dbReference>
<accession>A0A1P8UYI9</accession>
<keyword evidence="4" id="KW-0456">Lyase</keyword>
<proteinExistence type="predicted"/>
<dbReference type="GO" id="GO:0016829">
    <property type="term" value="F:lyase activity"/>
    <property type="evidence" value="ECO:0007669"/>
    <property type="project" value="UniProtKB-KW"/>
</dbReference>
<dbReference type="InterPro" id="IPR015424">
    <property type="entry name" value="PyrdxlP-dep_Trfase"/>
</dbReference>
<keyword evidence="5" id="KW-1185">Reference proteome</keyword>
<evidence type="ECO:0000259" key="3">
    <source>
        <dbReference type="Pfam" id="PF00266"/>
    </source>
</evidence>
<dbReference type="Pfam" id="PF00266">
    <property type="entry name" value="Aminotran_5"/>
    <property type="match status" value="1"/>
</dbReference>
<evidence type="ECO:0000313" key="5">
    <source>
        <dbReference type="Proteomes" id="UP000187059"/>
    </source>
</evidence>
<feature type="domain" description="Aminotransferase class V" evidence="3">
    <location>
        <begin position="24"/>
        <end position="337"/>
    </location>
</feature>
<feature type="region of interest" description="Disordered" evidence="2">
    <location>
        <begin position="414"/>
        <end position="437"/>
    </location>
</feature>
<dbReference type="Proteomes" id="UP000187059">
    <property type="component" value="Chromosome"/>
</dbReference>
<sequence>MLDLEFVRGQFPAFAEPSLEGWAFFENAGGSYTCQPVIDRLTRFYHQRKVQPYAPYPASEAGGAEMDEARSRLAGLLGVETDELSFGPSTTQNTYVLAQAFRQRMMPGEAIVVTNQDHEANSGPWRRLADDGIEIREWKIDPETGHLDPAALEKLLDEKVRLVCFPHCSNVVGEINPVREITALAHAAGAWVCVDGVSYAPHGFPDVGELGCDIYLFSAYKTYGPHQGIMVMRRALGEALPNQAHFFNGDTLYKKFTPAGPDHAQVAASAGMVDYIEALAAHEGVAPREVAGLMHAHEVTLMQPLLDFLGNRNSVRLLGPRDAAHRAPTVAVALQGRQRRRRGRWRSTGSWQGAAISTRCARCRPWASIRRWACCGSPSCITPRSTRWKSSSRRSTGCCDAGGLTLPRGRYLSAGQQGKPPCQSHPPSSSGSAATCG</sequence>
<dbReference type="PANTHER" id="PTHR43586">
    <property type="entry name" value="CYSTEINE DESULFURASE"/>
    <property type="match status" value="1"/>
</dbReference>
<dbReference type="Gene3D" id="3.40.640.10">
    <property type="entry name" value="Type I PLP-dependent aspartate aminotransferase-like (Major domain)"/>
    <property type="match status" value="1"/>
</dbReference>
<feature type="compositionally biased region" description="Polar residues" evidence="2">
    <location>
        <begin position="425"/>
        <end position="437"/>
    </location>
</feature>
<name>A0A1P8UYI9_9RHOB</name>
<evidence type="ECO:0000313" key="4">
    <source>
        <dbReference type="EMBL" id="APZ54462.1"/>
    </source>
</evidence>
<dbReference type="InterPro" id="IPR015421">
    <property type="entry name" value="PyrdxlP-dep_Trfase_major"/>
</dbReference>
<reference evidence="4 5" key="1">
    <citation type="submission" date="2016-04" db="EMBL/GenBank/DDBJ databases">
        <title>Deep-sea bacteria in the southern Pacific.</title>
        <authorList>
            <person name="Tang K."/>
        </authorList>
    </citation>
    <scope>NUCLEOTIDE SEQUENCE [LARGE SCALE GENOMIC DNA]</scope>
    <source>
        <strain evidence="4 5">JLT2014</strain>
    </source>
</reference>
<dbReference type="PANTHER" id="PTHR43586:SF21">
    <property type="entry name" value="PYRIDOXAL PHOSPHATE (PLP)-DEPENDENT ASPARTATE AMINOTRANSFERASE SUPERFAMILY"/>
    <property type="match status" value="1"/>
</dbReference>
<dbReference type="KEGG" id="paby:Ga0080574_TMP4128"/>